<organism evidence="2 3">
    <name type="scientific">Rhizophagus irregularis (strain DAOM 197198w)</name>
    <name type="common">Glomus intraradices</name>
    <dbReference type="NCBI Taxonomy" id="1432141"/>
    <lineage>
        <taxon>Eukaryota</taxon>
        <taxon>Fungi</taxon>
        <taxon>Fungi incertae sedis</taxon>
        <taxon>Mucoromycota</taxon>
        <taxon>Glomeromycotina</taxon>
        <taxon>Glomeromycetes</taxon>
        <taxon>Glomerales</taxon>
        <taxon>Glomeraceae</taxon>
        <taxon>Rhizophagus</taxon>
    </lineage>
</organism>
<evidence type="ECO:0000313" key="2">
    <source>
        <dbReference type="EMBL" id="EXX79725.1"/>
    </source>
</evidence>
<keyword evidence="1" id="KW-0812">Transmembrane</keyword>
<keyword evidence="1" id="KW-1133">Transmembrane helix</keyword>
<protein>
    <submittedName>
        <fullName evidence="2">Uncharacterized protein</fullName>
    </submittedName>
</protein>
<gene>
    <name evidence="2" type="ORF">RirG_002950</name>
</gene>
<sequence length="306" mass="34099">MDSKGDWKALSEFTRRSNILLQVIFEAAKVLFSFIVGLGRTLGSLVYSPRGSGGHGYSEMIGKLFNSLECNKTHIVNQSWGRLKPMDVSGVIHGFIDKIFKPPITFLNLAIEKLREVQSVTAQGLDIGQYFAVFGDLPGAWQMVVSSILLSTVLLGVAANEEQNKQEKKRGILIMFGLLKRKDDDDFTFETSDLLIIFDDEKRTSDVMRVTGITADSVMVEGYYKVPLEDCEITNGKEGRNFFYRAPSQSIKETERLARLEESMVLSQITAYRPPVPPTSMDWTKGLLFALVFIAFIVLGATGCQA</sequence>
<feature type="transmembrane region" description="Helical" evidence="1">
    <location>
        <begin position="286"/>
        <end position="303"/>
    </location>
</feature>
<feature type="transmembrane region" description="Helical" evidence="1">
    <location>
        <begin position="140"/>
        <end position="160"/>
    </location>
</feature>
<dbReference type="Proteomes" id="UP000022910">
    <property type="component" value="Unassembled WGS sequence"/>
</dbReference>
<name>A0A015KJC6_RHIIW</name>
<evidence type="ECO:0000256" key="1">
    <source>
        <dbReference type="SAM" id="Phobius"/>
    </source>
</evidence>
<feature type="transmembrane region" description="Helical" evidence="1">
    <location>
        <begin position="20"/>
        <end position="39"/>
    </location>
</feature>
<reference evidence="2 3" key="1">
    <citation type="submission" date="2014-02" db="EMBL/GenBank/DDBJ databases">
        <title>Single nucleus genome sequencing reveals high similarity among nuclei of an endomycorrhizal fungus.</title>
        <authorList>
            <person name="Lin K."/>
            <person name="Geurts R."/>
            <person name="Zhang Z."/>
            <person name="Limpens E."/>
            <person name="Saunders D.G."/>
            <person name="Mu D."/>
            <person name="Pang E."/>
            <person name="Cao H."/>
            <person name="Cha H."/>
            <person name="Lin T."/>
            <person name="Zhou Q."/>
            <person name="Shang Y."/>
            <person name="Li Y."/>
            <person name="Ivanov S."/>
            <person name="Sharma T."/>
            <person name="Velzen R.V."/>
            <person name="Ruijter N.D."/>
            <person name="Aanen D.K."/>
            <person name="Win J."/>
            <person name="Kamoun S."/>
            <person name="Bisseling T."/>
            <person name="Huang S."/>
        </authorList>
    </citation>
    <scope>NUCLEOTIDE SEQUENCE [LARGE SCALE GENOMIC DNA]</scope>
    <source>
        <strain evidence="3">DAOM197198w</strain>
    </source>
</reference>
<dbReference type="AlphaFoldDB" id="A0A015KJC6"/>
<comment type="caution">
    <text evidence="2">The sequence shown here is derived from an EMBL/GenBank/DDBJ whole genome shotgun (WGS) entry which is preliminary data.</text>
</comment>
<evidence type="ECO:0000313" key="3">
    <source>
        <dbReference type="Proteomes" id="UP000022910"/>
    </source>
</evidence>
<proteinExistence type="predicted"/>
<dbReference type="HOGENOM" id="CLU_909582_0_0_1"/>
<keyword evidence="1" id="KW-0472">Membrane</keyword>
<dbReference type="EMBL" id="JEMT01001708">
    <property type="protein sequence ID" value="EXX79725.1"/>
    <property type="molecule type" value="Genomic_DNA"/>
</dbReference>
<accession>A0A015KJC6</accession>
<keyword evidence="3" id="KW-1185">Reference proteome</keyword>